<proteinExistence type="predicted"/>
<comment type="caution">
    <text evidence="1">The sequence shown here is derived from an EMBL/GenBank/DDBJ whole genome shotgun (WGS) entry which is preliminary data.</text>
</comment>
<name>A0A1F7X2Q3_9BACT</name>
<organism evidence="1 2">
    <name type="scientific">Candidatus Woesebacteria bacterium RBG_13_36_22</name>
    <dbReference type="NCBI Taxonomy" id="1802478"/>
    <lineage>
        <taxon>Bacteria</taxon>
        <taxon>Candidatus Woeseibacteriota</taxon>
    </lineage>
</organism>
<dbReference type="EMBL" id="MGFQ01000024">
    <property type="protein sequence ID" value="OGM09251.1"/>
    <property type="molecule type" value="Genomic_DNA"/>
</dbReference>
<dbReference type="AlphaFoldDB" id="A0A1F7X2Q3"/>
<dbReference type="Proteomes" id="UP000176939">
    <property type="component" value="Unassembled WGS sequence"/>
</dbReference>
<protein>
    <submittedName>
        <fullName evidence="1">Uncharacterized protein</fullName>
    </submittedName>
</protein>
<evidence type="ECO:0000313" key="1">
    <source>
        <dbReference type="EMBL" id="OGM09251.1"/>
    </source>
</evidence>
<evidence type="ECO:0000313" key="2">
    <source>
        <dbReference type="Proteomes" id="UP000176939"/>
    </source>
</evidence>
<sequence length="68" mass="8102">MKTEKEIRGKIDELKDNYHHVLYEGGCADIWTNAPRALLQVEAEQRLWALYWVLGENFSHRYPKPMNQ</sequence>
<gene>
    <name evidence="1" type="ORF">A2Z67_04910</name>
</gene>
<accession>A0A1F7X2Q3</accession>
<reference evidence="1 2" key="1">
    <citation type="journal article" date="2016" name="Nat. Commun.">
        <title>Thousands of microbial genomes shed light on interconnected biogeochemical processes in an aquifer system.</title>
        <authorList>
            <person name="Anantharaman K."/>
            <person name="Brown C.T."/>
            <person name="Hug L.A."/>
            <person name="Sharon I."/>
            <person name="Castelle C.J."/>
            <person name="Probst A.J."/>
            <person name="Thomas B.C."/>
            <person name="Singh A."/>
            <person name="Wilkins M.J."/>
            <person name="Karaoz U."/>
            <person name="Brodie E.L."/>
            <person name="Williams K.H."/>
            <person name="Hubbard S.S."/>
            <person name="Banfield J.F."/>
        </authorList>
    </citation>
    <scope>NUCLEOTIDE SEQUENCE [LARGE SCALE GENOMIC DNA]</scope>
</reference>